<organism evidence="2 3">
    <name type="scientific">Punica granatum</name>
    <name type="common">Pomegranate</name>
    <dbReference type="NCBI Taxonomy" id="22663"/>
    <lineage>
        <taxon>Eukaryota</taxon>
        <taxon>Viridiplantae</taxon>
        <taxon>Streptophyta</taxon>
        <taxon>Embryophyta</taxon>
        <taxon>Tracheophyta</taxon>
        <taxon>Spermatophyta</taxon>
        <taxon>Magnoliopsida</taxon>
        <taxon>eudicotyledons</taxon>
        <taxon>Gunneridae</taxon>
        <taxon>Pentapetalae</taxon>
        <taxon>rosids</taxon>
        <taxon>malvids</taxon>
        <taxon>Myrtales</taxon>
        <taxon>Lythraceae</taxon>
        <taxon>Punica</taxon>
    </lineage>
</organism>
<accession>A0A2I0JQS5</accession>
<gene>
    <name evidence="2" type="ORF">CRG98_021345</name>
</gene>
<evidence type="ECO:0000313" key="3">
    <source>
        <dbReference type="Proteomes" id="UP000233551"/>
    </source>
</evidence>
<comment type="caution">
    <text evidence="2">The sequence shown here is derived from an EMBL/GenBank/DDBJ whole genome shotgun (WGS) entry which is preliminary data.</text>
</comment>
<dbReference type="EMBL" id="PGOL01001411">
    <property type="protein sequence ID" value="PKI58263.1"/>
    <property type="molecule type" value="Genomic_DNA"/>
</dbReference>
<keyword evidence="3" id="KW-1185">Reference proteome</keyword>
<dbReference type="Proteomes" id="UP000233551">
    <property type="component" value="Unassembled WGS sequence"/>
</dbReference>
<reference evidence="2 3" key="1">
    <citation type="submission" date="2017-11" db="EMBL/GenBank/DDBJ databases">
        <title>De-novo sequencing of pomegranate (Punica granatum L.) genome.</title>
        <authorList>
            <person name="Akparov Z."/>
            <person name="Amiraslanov A."/>
            <person name="Hajiyeva S."/>
            <person name="Abbasov M."/>
            <person name="Kaur K."/>
            <person name="Hamwieh A."/>
            <person name="Solovyev V."/>
            <person name="Salamov A."/>
            <person name="Braich B."/>
            <person name="Kosarev P."/>
            <person name="Mahmoud A."/>
            <person name="Hajiyev E."/>
            <person name="Babayeva S."/>
            <person name="Izzatullayeva V."/>
            <person name="Mammadov A."/>
            <person name="Mammadov A."/>
            <person name="Sharifova S."/>
            <person name="Ojaghi J."/>
            <person name="Eynullazada K."/>
            <person name="Bayramov B."/>
            <person name="Abdulazimova A."/>
            <person name="Shahmuradov I."/>
        </authorList>
    </citation>
    <scope>NUCLEOTIDE SEQUENCE [LARGE SCALE GENOMIC DNA]</scope>
    <source>
        <strain evidence="3">cv. AG2017</strain>
        <tissue evidence="2">Leaf</tissue>
    </source>
</reference>
<name>A0A2I0JQS5_PUNGR</name>
<proteinExistence type="predicted"/>
<feature type="compositionally biased region" description="Low complexity" evidence="1">
    <location>
        <begin position="8"/>
        <end position="23"/>
    </location>
</feature>
<dbReference type="AlphaFoldDB" id="A0A2I0JQS5"/>
<evidence type="ECO:0000256" key="1">
    <source>
        <dbReference type="SAM" id="MobiDB-lite"/>
    </source>
</evidence>
<feature type="compositionally biased region" description="Basic and acidic residues" evidence="1">
    <location>
        <begin position="130"/>
        <end position="144"/>
    </location>
</feature>
<feature type="region of interest" description="Disordered" evidence="1">
    <location>
        <begin position="74"/>
        <end position="107"/>
    </location>
</feature>
<feature type="region of interest" description="Disordered" evidence="1">
    <location>
        <begin position="1"/>
        <end position="56"/>
    </location>
</feature>
<feature type="compositionally biased region" description="Basic residues" evidence="1">
    <location>
        <begin position="90"/>
        <end position="99"/>
    </location>
</feature>
<protein>
    <submittedName>
        <fullName evidence="2">Uncharacterized protein</fullName>
    </submittedName>
</protein>
<evidence type="ECO:0000313" key="2">
    <source>
        <dbReference type="EMBL" id="PKI58263.1"/>
    </source>
</evidence>
<sequence length="160" mass="16968">MRGHAVEVRSSSSKVEVRSSLSEVGDRARGSQSRSWGRGRGAEASTRSRNGAADGTSCLRVGAVSLGAREFYSKEPPALENSGSGQTFFHSRKGGRRRPSTTPTKSSAFSVVIGDLIGVIVAADNPPMVEGRERQEPERGERNICGHGGGCSTKKCFTAR</sequence>
<feature type="region of interest" description="Disordered" evidence="1">
    <location>
        <begin position="127"/>
        <end position="150"/>
    </location>
</feature>